<dbReference type="PANTHER" id="PTHR48081:SF13">
    <property type="entry name" value="ALPHA_BETA HYDROLASE"/>
    <property type="match status" value="1"/>
</dbReference>
<keyword evidence="1 4" id="KW-0378">Hydrolase</keyword>
<accession>A0ABS3SVI9</accession>
<evidence type="ECO:0000313" key="4">
    <source>
        <dbReference type="EMBL" id="MBO3099466.1"/>
    </source>
</evidence>
<evidence type="ECO:0000256" key="2">
    <source>
        <dbReference type="SAM" id="SignalP"/>
    </source>
</evidence>
<protein>
    <submittedName>
        <fullName evidence="4">Alpha/beta hydrolase</fullName>
    </submittedName>
</protein>
<dbReference type="GO" id="GO:0016787">
    <property type="term" value="F:hydrolase activity"/>
    <property type="evidence" value="ECO:0007669"/>
    <property type="project" value="UniProtKB-KW"/>
</dbReference>
<keyword evidence="2" id="KW-0732">Signal</keyword>
<dbReference type="EMBL" id="JAGEVG010000017">
    <property type="protein sequence ID" value="MBO3099466.1"/>
    <property type="molecule type" value="Genomic_DNA"/>
</dbReference>
<feature type="signal peptide" evidence="2">
    <location>
        <begin position="1"/>
        <end position="22"/>
    </location>
</feature>
<dbReference type="Proteomes" id="UP000681315">
    <property type="component" value="Unassembled WGS sequence"/>
</dbReference>
<dbReference type="Gene3D" id="3.40.50.1820">
    <property type="entry name" value="alpha/beta hydrolase"/>
    <property type="match status" value="1"/>
</dbReference>
<name>A0ABS3SVI9_9FLAO</name>
<comment type="caution">
    <text evidence="4">The sequence shown here is derived from an EMBL/GenBank/DDBJ whole genome shotgun (WGS) entry which is preliminary data.</text>
</comment>
<dbReference type="InterPro" id="IPR049492">
    <property type="entry name" value="BD-FAE-like_dom"/>
</dbReference>
<sequence length="293" mass="32903">MHILIKRLAGVFVLLLATITVAQVNDAQTPVSFPNNYVKQLNLVYTKVDAWEGRLDIYFPSSKDQKVPLVINIHGGGWNHGTKESQTGFESFFKKGFAVVNIAYRLVHEGEAPAAIQDIRCALNYLYEHADGFNIDRDRIILMGSSAGAHLALMAGLLKNNAVFDVHCKSGNKLEVFAIIDKYGVSDLTTEKVWKSNSVKKWLGTHYKDVKFVKSVSPIFHVDRNSPPVFIVHGDTDPIVPYLQSKSLYQALLDNSVKTKLVTIKNGKHGKFSKEDRRAINEEMWRFLETLGL</sequence>
<gene>
    <name evidence="4" type="ORF">J4051_14390</name>
</gene>
<keyword evidence="5" id="KW-1185">Reference proteome</keyword>
<evidence type="ECO:0000256" key="1">
    <source>
        <dbReference type="ARBA" id="ARBA00022801"/>
    </source>
</evidence>
<dbReference type="InterPro" id="IPR029058">
    <property type="entry name" value="AB_hydrolase_fold"/>
</dbReference>
<feature type="chain" id="PRO_5046425000" evidence="2">
    <location>
        <begin position="23"/>
        <end position="293"/>
    </location>
</feature>
<dbReference type="PANTHER" id="PTHR48081">
    <property type="entry name" value="AB HYDROLASE SUPERFAMILY PROTEIN C4A8.06C"/>
    <property type="match status" value="1"/>
</dbReference>
<evidence type="ECO:0000313" key="5">
    <source>
        <dbReference type="Proteomes" id="UP000681315"/>
    </source>
</evidence>
<reference evidence="4 5" key="1">
    <citation type="submission" date="2021-03" db="EMBL/GenBank/DDBJ databases">
        <title>Gelidibacter sp. nov., isolated from costal sediment.</title>
        <authorList>
            <person name="Lun K.-Y."/>
        </authorList>
    </citation>
    <scope>NUCLEOTIDE SEQUENCE [LARGE SCALE GENOMIC DNA]</scope>
    <source>
        <strain evidence="4 5">DF109</strain>
    </source>
</reference>
<proteinExistence type="predicted"/>
<feature type="domain" description="BD-FAE-like" evidence="3">
    <location>
        <begin position="55"/>
        <end position="252"/>
    </location>
</feature>
<dbReference type="Pfam" id="PF20434">
    <property type="entry name" value="BD-FAE"/>
    <property type="match status" value="1"/>
</dbReference>
<dbReference type="InterPro" id="IPR050300">
    <property type="entry name" value="GDXG_lipolytic_enzyme"/>
</dbReference>
<evidence type="ECO:0000259" key="3">
    <source>
        <dbReference type="Pfam" id="PF20434"/>
    </source>
</evidence>
<dbReference type="RefSeq" id="WP_208234580.1">
    <property type="nucleotide sequence ID" value="NZ_JAGEVG010000017.1"/>
</dbReference>
<dbReference type="SUPFAM" id="SSF53474">
    <property type="entry name" value="alpha/beta-Hydrolases"/>
    <property type="match status" value="1"/>
</dbReference>
<organism evidence="4 5">
    <name type="scientific">Gelidibacter pelagius</name>
    <dbReference type="NCBI Taxonomy" id="2819985"/>
    <lineage>
        <taxon>Bacteria</taxon>
        <taxon>Pseudomonadati</taxon>
        <taxon>Bacteroidota</taxon>
        <taxon>Flavobacteriia</taxon>
        <taxon>Flavobacteriales</taxon>
        <taxon>Flavobacteriaceae</taxon>
        <taxon>Gelidibacter</taxon>
    </lineage>
</organism>